<evidence type="ECO:0000313" key="7">
    <source>
        <dbReference type="EMBL" id="ODV95799.1"/>
    </source>
</evidence>
<proteinExistence type="predicted"/>
<dbReference type="PROSITE" id="PS51469">
    <property type="entry name" value="SUN"/>
    <property type="match status" value="1"/>
</dbReference>
<evidence type="ECO:0000256" key="3">
    <source>
        <dbReference type="ARBA" id="ARBA00022989"/>
    </source>
</evidence>
<dbReference type="GO" id="GO:0043495">
    <property type="term" value="F:protein-membrane adaptor activity"/>
    <property type="evidence" value="ECO:0007669"/>
    <property type="project" value="TreeGrafter"/>
</dbReference>
<keyword evidence="2" id="KW-0812">Transmembrane</keyword>
<comment type="subcellular location">
    <subcellularLocation>
        <location evidence="1">Membrane</location>
    </subcellularLocation>
</comment>
<dbReference type="PANTHER" id="PTHR12911">
    <property type="entry name" value="SAD1/UNC-84-LIKE PROTEIN-RELATED"/>
    <property type="match status" value="1"/>
</dbReference>
<evidence type="ECO:0000256" key="4">
    <source>
        <dbReference type="ARBA" id="ARBA00023136"/>
    </source>
</evidence>
<dbReference type="AlphaFoldDB" id="A0A1E4TVP6"/>
<evidence type="ECO:0000256" key="2">
    <source>
        <dbReference type="ARBA" id="ARBA00022692"/>
    </source>
</evidence>
<keyword evidence="4" id="KW-0472">Membrane</keyword>
<dbReference type="Proteomes" id="UP000094236">
    <property type="component" value="Unassembled WGS sequence"/>
</dbReference>
<dbReference type="PANTHER" id="PTHR12911:SF8">
    <property type="entry name" value="KLAROID PROTEIN-RELATED"/>
    <property type="match status" value="1"/>
</dbReference>
<feature type="domain" description="SUN" evidence="6">
    <location>
        <begin position="623"/>
        <end position="836"/>
    </location>
</feature>
<name>A0A1E4TVP6_PACTA</name>
<evidence type="ECO:0000256" key="1">
    <source>
        <dbReference type="ARBA" id="ARBA00004370"/>
    </source>
</evidence>
<dbReference type="STRING" id="669874.A0A1E4TVP6"/>
<reference evidence="8" key="1">
    <citation type="submission" date="2016-05" db="EMBL/GenBank/DDBJ databases">
        <title>Comparative genomics of biotechnologically important yeasts.</title>
        <authorList>
            <consortium name="DOE Joint Genome Institute"/>
            <person name="Riley R."/>
            <person name="Haridas S."/>
            <person name="Wolfe K.H."/>
            <person name="Lopes M.R."/>
            <person name="Hittinger C.T."/>
            <person name="Goker M."/>
            <person name="Salamov A."/>
            <person name="Wisecaver J."/>
            <person name="Long T.M."/>
            <person name="Aerts A.L."/>
            <person name="Barry K."/>
            <person name="Choi C."/>
            <person name="Clum A."/>
            <person name="Coughlan A.Y."/>
            <person name="Deshpande S."/>
            <person name="Douglass A.P."/>
            <person name="Hanson S.J."/>
            <person name="Klenk H.-P."/>
            <person name="Labutti K."/>
            <person name="Lapidus A."/>
            <person name="Lindquist E."/>
            <person name="Lipzen A."/>
            <person name="Meier-Kolthoff J.P."/>
            <person name="Ohm R.A."/>
            <person name="Otillar R.P."/>
            <person name="Pangilinan J."/>
            <person name="Peng Y."/>
            <person name="Rokas A."/>
            <person name="Rosa C.A."/>
            <person name="Scheuner C."/>
            <person name="Sibirny A.A."/>
            <person name="Slot J.C."/>
            <person name="Stielow J.B."/>
            <person name="Sun H."/>
            <person name="Kurtzman C.P."/>
            <person name="Blackwell M."/>
            <person name="Grigoriev I.V."/>
            <person name="Jeffries T.W."/>
        </authorList>
    </citation>
    <scope>NUCLEOTIDE SEQUENCE [LARGE SCALE GENOMIC DNA]</scope>
    <source>
        <strain evidence="8">NRRL Y-2460</strain>
    </source>
</reference>
<dbReference type="InterPro" id="IPR045119">
    <property type="entry name" value="SUN1-5"/>
</dbReference>
<evidence type="ECO:0000259" key="6">
    <source>
        <dbReference type="PROSITE" id="PS51469"/>
    </source>
</evidence>
<dbReference type="Gene3D" id="2.60.120.260">
    <property type="entry name" value="Galactose-binding domain-like"/>
    <property type="match status" value="1"/>
</dbReference>
<feature type="compositionally biased region" description="Acidic residues" evidence="5">
    <location>
        <begin position="122"/>
        <end position="185"/>
    </location>
</feature>
<keyword evidence="8" id="KW-1185">Reference proteome</keyword>
<organism evidence="7 8">
    <name type="scientific">Pachysolen tannophilus NRRL Y-2460</name>
    <dbReference type="NCBI Taxonomy" id="669874"/>
    <lineage>
        <taxon>Eukaryota</taxon>
        <taxon>Fungi</taxon>
        <taxon>Dikarya</taxon>
        <taxon>Ascomycota</taxon>
        <taxon>Saccharomycotina</taxon>
        <taxon>Pichiomycetes</taxon>
        <taxon>Pachysolenaceae</taxon>
        <taxon>Pachysolen</taxon>
    </lineage>
</organism>
<sequence length="892" mass="102947">MVEAATHRRLNSGSKTAPYTRPGTTRTKAVRLPLASQAEVSSDDSVKDLQREQQELRRLALQFEWPEEDGLIEDEEDLQYLNNEYQLKNQELFSKNYIKNLKLNNSNDIGIKLNKNKSHDVNEEDLSQDRDDEDGSGSKEEDDDDEEEDDDNEEDDEGEEKEDVDIEDDGGKEEGKEEVDTDDDDYIYHKEVENSLDSDDENLEEEYESEFDDEDEEKFATGRKLDRDGTIDYLKSKVFSLQSQINPSKIVIGIIITVIFSLIIKTSILNFNNYSQRSILNPIANAKAKAQYIPVESLVDINFKFKNLQDQLADISLEQNSIINNNAHLTEVLSVLQKNLNNKWEQINNNFHGIRSSIVANSKLMDQKGLATDFKSIVEKLNILEAKMKNNEKIDINKDKFLNEVLYQIKEFEASLEKTESKVEELFQFKNQVDKAFDELSGEMISKITSRLPYSIPAIKSKNGEMQLIPEFQNFLKNIINDSVNAKLSSVDLADAQGNRFEMTWDDFLAKNGYQLHEYLENFVTKDVQMVKKSDFEKILVDNFKASKDKMDKELNKLRNSIDEEFVLLDRKVSRAKGVSHSRESDLSLSTSELFVENLIDKKFDEFKNNLSNRKNYADPYQGAVILNQLTSKPLNKKFRRRTSVISRVAFGWLDFLKRNLSKNGNSSNSLYDSVIGKLHYENQYNCLLDNGLYWTNVANDMHIGIRLSKPIIITEILFEYPRSDNPMLMSAAPKKTSIYIKPSPSNLFKDLKKLFEPTFNQDFINRKISESYVKVLEFEYNINDNHVYQFVKFPKKLYEDLENLKISEIYIDVESNWGNSNITNLYNIKVFGVNEDDINYSKIFLGLDKDATQSDVMKAFKEKIVDGATYKLDKEATTETIEDEVVELGDD</sequence>
<dbReference type="GO" id="GO:0034993">
    <property type="term" value="C:meiotic nuclear membrane microtubule tethering complex"/>
    <property type="evidence" value="ECO:0007669"/>
    <property type="project" value="TreeGrafter"/>
</dbReference>
<dbReference type="OrthoDB" id="4093311at2759"/>
<gene>
    <name evidence="7" type="ORF">PACTADRAFT_49247</name>
</gene>
<accession>A0A1E4TVP6</accession>
<feature type="compositionally biased region" description="Polar residues" evidence="5">
    <location>
        <begin position="11"/>
        <end position="27"/>
    </location>
</feature>
<evidence type="ECO:0000256" key="5">
    <source>
        <dbReference type="SAM" id="MobiDB-lite"/>
    </source>
</evidence>
<feature type="region of interest" description="Disordered" evidence="5">
    <location>
        <begin position="110"/>
        <end position="218"/>
    </location>
</feature>
<dbReference type="Pfam" id="PF07738">
    <property type="entry name" value="Sad1_UNC"/>
    <property type="match status" value="1"/>
</dbReference>
<keyword evidence="3" id="KW-1133">Transmembrane helix</keyword>
<feature type="compositionally biased region" description="Acidic residues" evidence="5">
    <location>
        <begin position="194"/>
        <end position="217"/>
    </location>
</feature>
<dbReference type="EMBL" id="KV454013">
    <property type="protein sequence ID" value="ODV95799.1"/>
    <property type="molecule type" value="Genomic_DNA"/>
</dbReference>
<protein>
    <recommendedName>
        <fullName evidence="6">SUN domain-containing protein</fullName>
    </recommendedName>
</protein>
<feature type="region of interest" description="Disordered" evidence="5">
    <location>
        <begin position="1"/>
        <end position="49"/>
    </location>
</feature>
<dbReference type="InterPro" id="IPR012919">
    <property type="entry name" value="SUN_dom"/>
</dbReference>
<evidence type="ECO:0000313" key="8">
    <source>
        <dbReference type="Proteomes" id="UP000094236"/>
    </source>
</evidence>